<reference evidence="2 3" key="1">
    <citation type="submission" date="2021-09" db="EMBL/GenBank/DDBJ databases">
        <title>Genomic insights and catalytic innovation underlie evolution of tropane alkaloids biosynthesis.</title>
        <authorList>
            <person name="Wang Y.-J."/>
            <person name="Tian T."/>
            <person name="Huang J.-P."/>
            <person name="Huang S.-X."/>
        </authorList>
    </citation>
    <scope>NUCLEOTIDE SEQUENCE [LARGE SCALE GENOMIC DNA]</scope>
    <source>
        <strain evidence="2">KIB-2018</strain>
        <tissue evidence="2">Leaf</tissue>
    </source>
</reference>
<dbReference type="InterPro" id="IPR013103">
    <property type="entry name" value="RVT_2"/>
</dbReference>
<dbReference type="Proteomes" id="UP001159364">
    <property type="component" value="Linkage Group LG04"/>
</dbReference>
<dbReference type="PANTHER" id="PTHR11439:SF489">
    <property type="entry name" value="RNA-DIRECTED DNA POLYMERASE"/>
    <property type="match status" value="1"/>
</dbReference>
<dbReference type="AlphaFoldDB" id="A0AAV8TKY8"/>
<sequence>MELTRYLISAGFQCSKSDTSLFILCQSDCIVYLLVYVDDIIVTGNVSAAVSNIIAGLAHRFSLKDLGNLHYFLGIEVAPCDAGLFLSQHKYVSDLLLETNMHDSKGVATPMNSETVLMPAAKDSIVDATRYRKIVGKLQYLSFTRPDIAYPVNKLAQFMHSPGLEHWQALKRLLRYLNHTIDYGLCLVRERNPSLFVYSNADWAGDPSDRASTTGYITYLGSTPISWSSKKQKVVSRSSTEAEYRYVRCIL</sequence>
<dbReference type="CDD" id="cd09272">
    <property type="entry name" value="RNase_HI_RT_Ty1"/>
    <property type="match status" value="1"/>
</dbReference>
<protein>
    <recommendedName>
        <fullName evidence="1">Reverse transcriptase Ty1/copia-type domain-containing protein</fullName>
    </recommendedName>
</protein>
<dbReference type="InterPro" id="IPR043502">
    <property type="entry name" value="DNA/RNA_pol_sf"/>
</dbReference>
<dbReference type="Pfam" id="PF07727">
    <property type="entry name" value="RVT_2"/>
    <property type="match status" value="1"/>
</dbReference>
<proteinExistence type="predicted"/>
<accession>A0AAV8TKY8</accession>
<dbReference type="SUPFAM" id="SSF56672">
    <property type="entry name" value="DNA/RNA polymerases"/>
    <property type="match status" value="1"/>
</dbReference>
<evidence type="ECO:0000313" key="3">
    <source>
        <dbReference type="Proteomes" id="UP001159364"/>
    </source>
</evidence>
<dbReference type="PANTHER" id="PTHR11439">
    <property type="entry name" value="GAG-POL-RELATED RETROTRANSPOSON"/>
    <property type="match status" value="1"/>
</dbReference>
<evidence type="ECO:0000313" key="2">
    <source>
        <dbReference type="EMBL" id="KAJ8767562.1"/>
    </source>
</evidence>
<comment type="caution">
    <text evidence="2">The sequence shown here is derived from an EMBL/GenBank/DDBJ whole genome shotgun (WGS) entry which is preliminary data.</text>
</comment>
<dbReference type="EMBL" id="JAIWQS010000004">
    <property type="protein sequence ID" value="KAJ8767562.1"/>
    <property type="molecule type" value="Genomic_DNA"/>
</dbReference>
<gene>
    <name evidence="2" type="ORF">K2173_017906</name>
</gene>
<name>A0AAV8TKY8_9ROSI</name>
<organism evidence="2 3">
    <name type="scientific">Erythroxylum novogranatense</name>
    <dbReference type="NCBI Taxonomy" id="1862640"/>
    <lineage>
        <taxon>Eukaryota</taxon>
        <taxon>Viridiplantae</taxon>
        <taxon>Streptophyta</taxon>
        <taxon>Embryophyta</taxon>
        <taxon>Tracheophyta</taxon>
        <taxon>Spermatophyta</taxon>
        <taxon>Magnoliopsida</taxon>
        <taxon>eudicotyledons</taxon>
        <taxon>Gunneridae</taxon>
        <taxon>Pentapetalae</taxon>
        <taxon>rosids</taxon>
        <taxon>fabids</taxon>
        <taxon>Malpighiales</taxon>
        <taxon>Erythroxylaceae</taxon>
        <taxon>Erythroxylum</taxon>
    </lineage>
</organism>
<feature type="domain" description="Reverse transcriptase Ty1/copia-type" evidence="1">
    <location>
        <begin position="3"/>
        <end position="112"/>
    </location>
</feature>
<keyword evidence="3" id="KW-1185">Reference proteome</keyword>
<evidence type="ECO:0000259" key="1">
    <source>
        <dbReference type="Pfam" id="PF07727"/>
    </source>
</evidence>